<dbReference type="EMBL" id="PCXQ01000003">
    <property type="protein sequence ID" value="PJE51278.1"/>
    <property type="molecule type" value="Genomic_DNA"/>
</dbReference>
<sequence>MEINTKLEEKFIHIYEEMADAIYRHCYFRLPNSDIAQDITQKTFEKTWQYLVEGKEIKNTKPFLYKIANNLIIDEYRRKKPVSLDDLMEQDTFLEENLNLSSNDHEKTISALEAKDAVKTLNQLGGAYKSIVAMRYIEDLSVKEISEITGERENTVSVKIHRGLNKLKELIDTK</sequence>
<dbReference type="InterPro" id="IPR014284">
    <property type="entry name" value="RNA_pol_sigma-70_dom"/>
</dbReference>
<dbReference type="InterPro" id="IPR007627">
    <property type="entry name" value="RNA_pol_sigma70_r2"/>
</dbReference>
<accession>A0A2J0Q8C9</accession>
<dbReference type="CDD" id="cd06171">
    <property type="entry name" value="Sigma70_r4"/>
    <property type="match status" value="1"/>
</dbReference>
<evidence type="ECO:0008006" key="9">
    <source>
        <dbReference type="Google" id="ProtNLM"/>
    </source>
</evidence>
<evidence type="ECO:0000313" key="7">
    <source>
        <dbReference type="EMBL" id="PJE51278.1"/>
    </source>
</evidence>
<comment type="caution">
    <text evidence="7">The sequence shown here is derived from an EMBL/GenBank/DDBJ whole genome shotgun (WGS) entry which is preliminary data.</text>
</comment>
<dbReference type="Gene3D" id="1.10.1740.10">
    <property type="match status" value="1"/>
</dbReference>
<gene>
    <name evidence="7" type="ORF">COV29_00785</name>
</gene>
<dbReference type="GO" id="GO:0006352">
    <property type="term" value="P:DNA-templated transcription initiation"/>
    <property type="evidence" value="ECO:0007669"/>
    <property type="project" value="InterPro"/>
</dbReference>
<evidence type="ECO:0000259" key="6">
    <source>
        <dbReference type="Pfam" id="PF08281"/>
    </source>
</evidence>
<evidence type="ECO:0000256" key="1">
    <source>
        <dbReference type="ARBA" id="ARBA00010641"/>
    </source>
</evidence>
<evidence type="ECO:0000313" key="8">
    <source>
        <dbReference type="Proteomes" id="UP000228496"/>
    </source>
</evidence>
<keyword evidence="2" id="KW-0805">Transcription regulation</keyword>
<dbReference type="Proteomes" id="UP000228496">
    <property type="component" value="Unassembled WGS sequence"/>
</dbReference>
<dbReference type="InterPro" id="IPR036388">
    <property type="entry name" value="WH-like_DNA-bd_sf"/>
</dbReference>
<dbReference type="SUPFAM" id="SSF88946">
    <property type="entry name" value="Sigma2 domain of RNA polymerase sigma factors"/>
    <property type="match status" value="1"/>
</dbReference>
<dbReference type="Gene3D" id="1.10.10.10">
    <property type="entry name" value="Winged helix-like DNA-binding domain superfamily/Winged helix DNA-binding domain"/>
    <property type="match status" value="1"/>
</dbReference>
<keyword evidence="3" id="KW-0731">Sigma factor</keyword>
<evidence type="ECO:0000256" key="3">
    <source>
        <dbReference type="ARBA" id="ARBA00023082"/>
    </source>
</evidence>
<dbReference type="Pfam" id="PF04542">
    <property type="entry name" value="Sigma70_r2"/>
    <property type="match status" value="1"/>
</dbReference>
<dbReference type="InterPro" id="IPR013249">
    <property type="entry name" value="RNA_pol_sigma70_r4_t2"/>
</dbReference>
<evidence type="ECO:0000256" key="4">
    <source>
        <dbReference type="ARBA" id="ARBA00023163"/>
    </source>
</evidence>
<name>A0A2J0Q8C9_9BACT</name>
<evidence type="ECO:0000256" key="2">
    <source>
        <dbReference type="ARBA" id="ARBA00023015"/>
    </source>
</evidence>
<proteinExistence type="inferred from homology"/>
<comment type="similarity">
    <text evidence="1">Belongs to the sigma-70 factor family. ECF subfamily.</text>
</comment>
<dbReference type="PANTHER" id="PTHR43133:SF60">
    <property type="entry name" value="RNA POLYMERASE SIGMA FACTOR SIGV"/>
    <property type="match status" value="1"/>
</dbReference>
<feature type="domain" description="RNA polymerase sigma-70 region 2" evidence="5">
    <location>
        <begin position="14"/>
        <end position="80"/>
    </location>
</feature>
<dbReference type="GO" id="GO:0003677">
    <property type="term" value="F:DNA binding"/>
    <property type="evidence" value="ECO:0007669"/>
    <property type="project" value="InterPro"/>
</dbReference>
<dbReference type="PANTHER" id="PTHR43133">
    <property type="entry name" value="RNA POLYMERASE ECF-TYPE SIGMA FACTO"/>
    <property type="match status" value="1"/>
</dbReference>
<dbReference type="GO" id="GO:0016987">
    <property type="term" value="F:sigma factor activity"/>
    <property type="evidence" value="ECO:0007669"/>
    <property type="project" value="UniProtKB-KW"/>
</dbReference>
<dbReference type="InterPro" id="IPR013324">
    <property type="entry name" value="RNA_pol_sigma_r3/r4-like"/>
</dbReference>
<dbReference type="SUPFAM" id="SSF88659">
    <property type="entry name" value="Sigma3 and sigma4 domains of RNA polymerase sigma factors"/>
    <property type="match status" value="1"/>
</dbReference>
<dbReference type="NCBIfam" id="TIGR02937">
    <property type="entry name" value="sigma70-ECF"/>
    <property type="match status" value="1"/>
</dbReference>
<protein>
    <recommendedName>
        <fullName evidence="9">RNA polymerase sigma factor</fullName>
    </recommendedName>
</protein>
<organism evidence="7 8">
    <name type="scientific">Candidatus Yanofskybacteria bacterium CG10_big_fil_rev_8_21_14_0_10_36_16</name>
    <dbReference type="NCBI Taxonomy" id="1975096"/>
    <lineage>
        <taxon>Bacteria</taxon>
        <taxon>Candidatus Yanofskyibacteriota</taxon>
    </lineage>
</organism>
<dbReference type="InterPro" id="IPR013325">
    <property type="entry name" value="RNA_pol_sigma_r2"/>
</dbReference>
<evidence type="ECO:0000259" key="5">
    <source>
        <dbReference type="Pfam" id="PF04542"/>
    </source>
</evidence>
<dbReference type="AlphaFoldDB" id="A0A2J0Q8C9"/>
<feature type="domain" description="RNA polymerase sigma factor 70 region 4 type 2" evidence="6">
    <location>
        <begin position="119"/>
        <end position="167"/>
    </location>
</feature>
<keyword evidence="4" id="KW-0804">Transcription</keyword>
<dbReference type="InterPro" id="IPR039425">
    <property type="entry name" value="RNA_pol_sigma-70-like"/>
</dbReference>
<reference evidence="7 8" key="1">
    <citation type="submission" date="2017-09" db="EMBL/GenBank/DDBJ databases">
        <title>Depth-based differentiation of microbial function through sediment-hosted aquifers and enrichment of novel symbionts in the deep terrestrial subsurface.</title>
        <authorList>
            <person name="Probst A.J."/>
            <person name="Ladd B."/>
            <person name="Jarett J.K."/>
            <person name="Geller-Mcgrath D.E."/>
            <person name="Sieber C.M."/>
            <person name="Emerson J.B."/>
            <person name="Anantharaman K."/>
            <person name="Thomas B.C."/>
            <person name="Malmstrom R."/>
            <person name="Stieglmeier M."/>
            <person name="Klingl A."/>
            <person name="Woyke T."/>
            <person name="Ryan C.M."/>
            <person name="Banfield J.F."/>
        </authorList>
    </citation>
    <scope>NUCLEOTIDE SEQUENCE [LARGE SCALE GENOMIC DNA]</scope>
    <source>
        <strain evidence="7">CG10_big_fil_rev_8_21_14_0_10_36_16</strain>
    </source>
</reference>
<dbReference type="Pfam" id="PF08281">
    <property type="entry name" value="Sigma70_r4_2"/>
    <property type="match status" value="1"/>
</dbReference>